<sequence length="187" mass="22020">MKKKLKWILIFLGVAALAAALWIFAWSRGVFLPKWIQWETKNLEPEEDAGPSSISLKKRRVIVEDQGKTLWESPENVLVQDFLWCDIDHDQTPELILLCWRIGRYGNARPFWVEHDELAWSQHIYIYDWRDEEIHALWMASDIGMDVVSFAFNDTDRLVITETNQRQTSWDWISWGLSFLKELAPAA</sequence>
<proteinExistence type="predicted"/>
<name>A0A9D1JPL4_9FIRM</name>
<accession>A0A9D1JPL4</accession>
<dbReference type="EMBL" id="DVIT01000006">
    <property type="protein sequence ID" value="HIS46228.1"/>
    <property type="molecule type" value="Genomic_DNA"/>
</dbReference>
<evidence type="ECO:0000313" key="2">
    <source>
        <dbReference type="Proteomes" id="UP000823927"/>
    </source>
</evidence>
<reference evidence="1" key="1">
    <citation type="submission" date="2020-10" db="EMBL/GenBank/DDBJ databases">
        <authorList>
            <person name="Gilroy R."/>
        </authorList>
    </citation>
    <scope>NUCLEOTIDE SEQUENCE</scope>
    <source>
        <strain evidence="1">CHK178-757</strain>
    </source>
</reference>
<dbReference type="AlphaFoldDB" id="A0A9D1JPL4"/>
<reference evidence="1" key="2">
    <citation type="journal article" date="2021" name="PeerJ">
        <title>Extensive microbial diversity within the chicken gut microbiome revealed by metagenomics and culture.</title>
        <authorList>
            <person name="Gilroy R."/>
            <person name="Ravi A."/>
            <person name="Getino M."/>
            <person name="Pursley I."/>
            <person name="Horton D.L."/>
            <person name="Alikhan N.F."/>
            <person name="Baker D."/>
            <person name="Gharbi K."/>
            <person name="Hall N."/>
            <person name="Watson M."/>
            <person name="Adriaenssens E.M."/>
            <person name="Foster-Nyarko E."/>
            <person name="Jarju S."/>
            <person name="Secka A."/>
            <person name="Antonio M."/>
            <person name="Oren A."/>
            <person name="Chaudhuri R.R."/>
            <person name="La Ragione R."/>
            <person name="Hildebrand F."/>
            <person name="Pallen M.J."/>
        </authorList>
    </citation>
    <scope>NUCLEOTIDE SEQUENCE</scope>
    <source>
        <strain evidence="1">CHK178-757</strain>
    </source>
</reference>
<gene>
    <name evidence="1" type="ORF">IAB46_01485</name>
</gene>
<organism evidence="1 2">
    <name type="scientific">Candidatus Scybalocola faecigallinarum</name>
    <dbReference type="NCBI Taxonomy" id="2840941"/>
    <lineage>
        <taxon>Bacteria</taxon>
        <taxon>Bacillati</taxon>
        <taxon>Bacillota</taxon>
        <taxon>Clostridia</taxon>
        <taxon>Lachnospirales</taxon>
        <taxon>Lachnospiraceae</taxon>
        <taxon>Lachnospiraceae incertae sedis</taxon>
        <taxon>Candidatus Scybalocola (ex Gilroy et al. 2021)</taxon>
    </lineage>
</organism>
<comment type="caution">
    <text evidence="1">The sequence shown here is derived from an EMBL/GenBank/DDBJ whole genome shotgun (WGS) entry which is preliminary data.</text>
</comment>
<evidence type="ECO:0000313" key="1">
    <source>
        <dbReference type="EMBL" id="HIS46228.1"/>
    </source>
</evidence>
<dbReference type="Proteomes" id="UP000823927">
    <property type="component" value="Unassembled WGS sequence"/>
</dbReference>
<protein>
    <submittedName>
        <fullName evidence="1">Uncharacterized protein</fullName>
    </submittedName>
</protein>